<evidence type="ECO:0000256" key="1">
    <source>
        <dbReference type="SAM" id="MobiDB-lite"/>
    </source>
</evidence>
<keyword evidence="3" id="KW-1185">Reference proteome</keyword>
<dbReference type="EMBL" id="JAGTJQ010000010">
    <property type="protein sequence ID" value="KAH7021204.1"/>
    <property type="molecule type" value="Genomic_DNA"/>
</dbReference>
<gene>
    <name evidence="2" type="ORF">B0I36DRAFT_353893</name>
</gene>
<reference evidence="2" key="1">
    <citation type="journal article" date="2021" name="Nat. Commun.">
        <title>Genetic determinants of endophytism in the Arabidopsis root mycobiome.</title>
        <authorList>
            <person name="Mesny F."/>
            <person name="Miyauchi S."/>
            <person name="Thiergart T."/>
            <person name="Pickel B."/>
            <person name="Atanasova L."/>
            <person name="Karlsson M."/>
            <person name="Huettel B."/>
            <person name="Barry K.W."/>
            <person name="Haridas S."/>
            <person name="Chen C."/>
            <person name="Bauer D."/>
            <person name="Andreopoulos W."/>
            <person name="Pangilinan J."/>
            <person name="LaButti K."/>
            <person name="Riley R."/>
            <person name="Lipzen A."/>
            <person name="Clum A."/>
            <person name="Drula E."/>
            <person name="Henrissat B."/>
            <person name="Kohler A."/>
            <person name="Grigoriev I.V."/>
            <person name="Martin F.M."/>
            <person name="Hacquard S."/>
        </authorList>
    </citation>
    <scope>NUCLEOTIDE SEQUENCE</scope>
    <source>
        <strain evidence="2">MPI-CAGE-CH-0230</strain>
    </source>
</reference>
<evidence type="ECO:0000313" key="3">
    <source>
        <dbReference type="Proteomes" id="UP000756346"/>
    </source>
</evidence>
<sequence length="181" mass="19963">MTDGERYGATEHSERHQRRGFPVVMSASLSATNVVSRALTVVKPAPSAELMITVSDPKVKMCLCSVTLAMSLQGGDPRSGRCPPSSSAHGQWQNPPPRHIEDQSTLHEVRLSMRLRELHPEGRGYRRPANSGSFEDLQVSWRKWFDGTSDASYIEPSPASRPEFEDSTQIAIGTTLRTSLS</sequence>
<comment type="caution">
    <text evidence="2">The sequence shown here is derived from an EMBL/GenBank/DDBJ whole genome shotgun (WGS) entry which is preliminary data.</text>
</comment>
<feature type="compositionally biased region" description="Polar residues" evidence="1">
    <location>
        <begin position="84"/>
        <end position="93"/>
    </location>
</feature>
<name>A0A9P8XZ57_9PEZI</name>
<organism evidence="2 3">
    <name type="scientific">Microdochium trichocladiopsis</name>
    <dbReference type="NCBI Taxonomy" id="1682393"/>
    <lineage>
        <taxon>Eukaryota</taxon>
        <taxon>Fungi</taxon>
        <taxon>Dikarya</taxon>
        <taxon>Ascomycota</taxon>
        <taxon>Pezizomycotina</taxon>
        <taxon>Sordariomycetes</taxon>
        <taxon>Xylariomycetidae</taxon>
        <taxon>Xylariales</taxon>
        <taxon>Microdochiaceae</taxon>
        <taxon>Microdochium</taxon>
    </lineage>
</organism>
<protein>
    <submittedName>
        <fullName evidence="2">Uncharacterized protein</fullName>
    </submittedName>
</protein>
<dbReference type="Proteomes" id="UP000756346">
    <property type="component" value="Unassembled WGS sequence"/>
</dbReference>
<dbReference type="GeneID" id="70186794"/>
<dbReference type="AlphaFoldDB" id="A0A9P8XZ57"/>
<dbReference type="RefSeq" id="XP_046007405.1">
    <property type="nucleotide sequence ID" value="XM_046157248.1"/>
</dbReference>
<feature type="region of interest" description="Disordered" evidence="1">
    <location>
        <begin position="74"/>
        <end position="100"/>
    </location>
</feature>
<evidence type="ECO:0000313" key="2">
    <source>
        <dbReference type="EMBL" id="KAH7021204.1"/>
    </source>
</evidence>
<accession>A0A9P8XZ57</accession>
<proteinExistence type="predicted"/>